<reference evidence="14 15" key="1">
    <citation type="journal article" date="2015" name="Genome Announc.">
        <title>Expanding the biotechnology potential of lactobacilli through comparative genomics of 213 strains and associated genera.</title>
        <authorList>
            <person name="Sun Z."/>
            <person name="Harris H.M."/>
            <person name="McCann A."/>
            <person name="Guo C."/>
            <person name="Argimon S."/>
            <person name="Zhang W."/>
            <person name="Yang X."/>
            <person name="Jeffery I.B."/>
            <person name="Cooney J.C."/>
            <person name="Kagawa T.F."/>
            <person name="Liu W."/>
            <person name="Song Y."/>
            <person name="Salvetti E."/>
            <person name="Wrobel A."/>
            <person name="Rasinkangas P."/>
            <person name="Parkhill J."/>
            <person name="Rea M.C."/>
            <person name="O'Sullivan O."/>
            <person name="Ritari J."/>
            <person name="Douillard F.P."/>
            <person name="Paul Ross R."/>
            <person name="Yang R."/>
            <person name="Briner A.E."/>
            <person name="Felis G.E."/>
            <person name="de Vos W.M."/>
            <person name="Barrangou R."/>
            <person name="Klaenhammer T.R."/>
            <person name="Caufield P.W."/>
            <person name="Cui Y."/>
            <person name="Zhang H."/>
            <person name="O'Toole P.W."/>
        </authorList>
    </citation>
    <scope>NUCLEOTIDE SEQUENCE [LARGE SCALE GENOMIC DNA]</scope>
    <source>
        <strain evidence="14 15">DSM 20014</strain>
    </source>
</reference>
<evidence type="ECO:0000256" key="8">
    <source>
        <dbReference type="ARBA" id="ARBA00022801"/>
    </source>
</evidence>
<keyword evidence="1 11" id="KW-0963">Cytoplasm</keyword>
<evidence type="ECO:0000256" key="4">
    <source>
        <dbReference type="ARBA" id="ARBA00022722"/>
    </source>
</evidence>
<comment type="function">
    <text evidence="11">Required for correct processing of both the 5' and 3' ends of 5S rRNA precursor. Cleaves both sides of a double-stranded region yielding mature 5S rRNA in one step.</text>
</comment>
<evidence type="ECO:0000256" key="2">
    <source>
        <dbReference type="ARBA" id="ARBA00022517"/>
    </source>
</evidence>
<keyword evidence="8 11" id="KW-0378">Hydrolase</keyword>
<dbReference type="GO" id="GO:0019843">
    <property type="term" value="F:rRNA binding"/>
    <property type="evidence" value="ECO:0007669"/>
    <property type="project" value="UniProtKB-KW"/>
</dbReference>
<accession>A0A0R2JLJ5</accession>
<evidence type="ECO:0000256" key="11">
    <source>
        <dbReference type="HAMAP-Rule" id="MF_01469"/>
    </source>
</evidence>
<dbReference type="PROSITE" id="PS50880">
    <property type="entry name" value="TOPRIM"/>
    <property type="match status" value="1"/>
</dbReference>
<name>A0A0R2JLJ5_9LACO</name>
<keyword evidence="10 11" id="KW-0694">RNA-binding</keyword>
<gene>
    <name evidence="11" type="primary">rnmV</name>
    <name evidence="14" type="ORF">IV67_GL000111</name>
</gene>
<sequence>MSKIQEVLVVEGKADTQAIQHAVDADTLETNGSALSPSTLAAIKAAAATRGIIVFTDPDFNGERLRQLITQAVPDAKHAFLTKDEAGRQIKHHSLGIEYADSATIQHALAQVVTVATNDTQSDVTRQDLIELHLLAGPQTGQLRQQVAERLQLGYVNGKQFLKRLQMFGISKAELMATIQEIKEENA</sequence>
<dbReference type="Pfam" id="PF01751">
    <property type="entry name" value="Toprim"/>
    <property type="match status" value="1"/>
</dbReference>
<dbReference type="HAMAP" id="MF_01469">
    <property type="entry name" value="RNase_M5"/>
    <property type="match status" value="1"/>
</dbReference>
<keyword evidence="6 11" id="KW-0699">rRNA-binding</keyword>
<comment type="caution">
    <text evidence="14">The sequence shown here is derived from an EMBL/GenBank/DDBJ whole genome shotgun (WGS) entry which is preliminary data.</text>
</comment>
<protein>
    <recommendedName>
        <fullName evidence="11 12">Ribonuclease M5</fullName>
        <ecNumber evidence="11 12">3.1.26.8</ecNumber>
    </recommendedName>
    <alternativeName>
        <fullName evidence="11">RNase M5</fullName>
    </alternativeName>
    <alternativeName>
        <fullName evidence="11">Ribosomal RNA terminal maturase M5</fullName>
    </alternativeName>
</protein>
<dbReference type="GO" id="GO:0046872">
    <property type="term" value="F:metal ion binding"/>
    <property type="evidence" value="ECO:0007669"/>
    <property type="project" value="UniProtKB-KW"/>
</dbReference>
<evidence type="ECO:0000256" key="12">
    <source>
        <dbReference type="NCBIfam" id="TIGR00334"/>
    </source>
</evidence>
<organism evidence="14 15">
    <name type="scientific">Weissella minor</name>
    <dbReference type="NCBI Taxonomy" id="1620"/>
    <lineage>
        <taxon>Bacteria</taxon>
        <taxon>Bacillati</taxon>
        <taxon>Bacillota</taxon>
        <taxon>Bacilli</taxon>
        <taxon>Lactobacillales</taxon>
        <taxon>Lactobacillaceae</taxon>
        <taxon>Weissella</taxon>
    </lineage>
</organism>
<proteinExistence type="inferred from homology"/>
<evidence type="ECO:0000256" key="10">
    <source>
        <dbReference type="ARBA" id="ARBA00022884"/>
    </source>
</evidence>
<comment type="subcellular location">
    <subcellularLocation>
        <location evidence="11">Cytoplasm</location>
    </subcellularLocation>
</comment>
<dbReference type="CDD" id="cd01027">
    <property type="entry name" value="TOPRIM_RNase_M5_like"/>
    <property type="match status" value="1"/>
</dbReference>
<dbReference type="Proteomes" id="UP000051673">
    <property type="component" value="Unassembled WGS sequence"/>
</dbReference>
<keyword evidence="3 11" id="KW-0698">rRNA processing</keyword>
<evidence type="ECO:0000256" key="1">
    <source>
        <dbReference type="ARBA" id="ARBA00022490"/>
    </source>
</evidence>
<feature type="domain" description="Toprim" evidence="13">
    <location>
        <begin position="5"/>
        <end position="91"/>
    </location>
</feature>
<evidence type="ECO:0000259" key="13">
    <source>
        <dbReference type="PROSITE" id="PS50880"/>
    </source>
</evidence>
<evidence type="ECO:0000313" key="15">
    <source>
        <dbReference type="Proteomes" id="UP000051673"/>
    </source>
</evidence>
<dbReference type="STRING" id="1620.IV67_GL000111"/>
<dbReference type="Gene3D" id="3.40.1360.10">
    <property type="match status" value="1"/>
</dbReference>
<dbReference type="SUPFAM" id="SSF110455">
    <property type="entry name" value="Toprim domain"/>
    <property type="match status" value="1"/>
</dbReference>
<dbReference type="EC" id="3.1.26.8" evidence="11 12"/>
<dbReference type="OrthoDB" id="9791329at2"/>
<evidence type="ECO:0000256" key="5">
    <source>
        <dbReference type="ARBA" id="ARBA00022723"/>
    </source>
</evidence>
<dbReference type="RefSeq" id="WP_057785991.1">
    <property type="nucleotide sequence ID" value="NZ_JQCD01000004.1"/>
</dbReference>
<comment type="catalytic activity">
    <reaction evidence="11">
        <text>Endonucleolytic cleavage of RNA, removing 21 and 42 nucleotides, respectively, from the 5'- and 3'-termini of a 5S-rRNA precursor.</text>
        <dbReference type="EC" id="3.1.26.8"/>
    </reaction>
</comment>
<dbReference type="NCBIfam" id="TIGR00334">
    <property type="entry name" value="5S_RNA_mat_M5"/>
    <property type="match status" value="1"/>
</dbReference>
<evidence type="ECO:0000256" key="7">
    <source>
        <dbReference type="ARBA" id="ARBA00022759"/>
    </source>
</evidence>
<dbReference type="GO" id="GO:0005737">
    <property type="term" value="C:cytoplasm"/>
    <property type="evidence" value="ECO:0007669"/>
    <property type="project" value="UniProtKB-SubCell"/>
</dbReference>
<dbReference type="GO" id="GO:0006364">
    <property type="term" value="P:rRNA processing"/>
    <property type="evidence" value="ECO:0007669"/>
    <property type="project" value="UniProtKB-UniRule"/>
</dbReference>
<evidence type="ECO:0000256" key="3">
    <source>
        <dbReference type="ARBA" id="ARBA00022552"/>
    </source>
</evidence>
<evidence type="ECO:0000256" key="9">
    <source>
        <dbReference type="ARBA" id="ARBA00022842"/>
    </source>
</evidence>
<dbReference type="Pfam" id="PF13331">
    <property type="entry name" value="DUF4093"/>
    <property type="match status" value="1"/>
</dbReference>
<dbReference type="AlphaFoldDB" id="A0A0R2JLJ5"/>
<keyword evidence="9" id="KW-0460">Magnesium</keyword>
<keyword evidence="5" id="KW-0479">Metal-binding</keyword>
<keyword evidence="15" id="KW-1185">Reference proteome</keyword>
<dbReference type="InterPro" id="IPR025156">
    <property type="entry name" value="RNase_M5_C"/>
</dbReference>
<dbReference type="GO" id="GO:0043822">
    <property type="term" value="F:ribonuclease M5 activity"/>
    <property type="evidence" value="ECO:0007669"/>
    <property type="project" value="UniProtKB-UniRule"/>
</dbReference>
<dbReference type="InterPro" id="IPR034141">
    <property type="entry name" value="TOPRIM_RNase_M5-like"/>
</dbReference>
<keyword evidence="7 11" id="KW-0255">Endonuclease</keyword>
<keyword evidence="4 11" id="KW-0540">Nuclease</keyword>
<dbReference type="PATRIC" id="fig|1620.3.peg.116"/>
<keyword evidence="2 11" id="KW-0690">Ribosome biogenesis</keyword>
<dbReference type="EMBL" id="JQCD01000004">
    <property type="protein sequence ID" value="KRN78095.1"/>
    <property type="molecule type" value="Genomic_DNA"/>
</dbReference>
<dbReference type="PANTHER" id="PTHR39156">
    <property type="entry name" value="RIBONUCLEASE M5"/>
    <property type="match status" value="1"/>
</dbReference>
<dbReference type="InterPro" id="IPR006171">
    <property type="entry name" value="TOPRIM_dom"/>
</dbReference>
<evidence type="ECO:0000256" key="6">
    <source>
        <dbReference type="ARBA" id="ARBA00022730"/>
    </source>
</evidence>
<dbReference type="PANTHER" id="PTHR39156:SF2">
    <property type="entry name" value="DNA PRIMASE (BACTERIAL TYPE) AND SMALL PRIMASE-LIKE PROTEINS"/>
    <property type="match status" value="1"/>
</dbReference>
<dbReference type="InterPro" id="IPR004466">
    <property type="entry name" value="RNase_M5"/>
</dbReference>
<dbReference type="SMART" id="SM00493">
    <property type="entry name" value="TOPRIM"/>
    <property type="match status" value="1"/>
</dbReference>
<comment type="similarity">
    <text evidence="11">Belongs to the ribonuclease M5 family.</text>
</comment>
<evidence type="ECO:0000313" key="14">
    <source>
        <dbReference type="EMBL" id="KRN78095.1"/>
    </source>
</evidence>